<evidence type="ECO:0000256" key="5">
    <source>
        <dbReference type="ARBA" id="ARBA00023004"/>
    </source>
</evidence>
<evidence type="ECO:0000256" key="6">
    <source>
        <dbReference type="ARBA" id="ARBA00023014"/>
    </source>
</evidence>
<dbReference type="SFLD" id="SFLDS00029">
    <property type="entry name" value="Radical_SAM"/>
    <property type="match status" value="1"/>
</dbReference>
<evidence type="ECO:0000256" key="3">
    <source>
        <dbReference type="ARBA" id="ARBA00022691"/>
    </source>
</evidence>
<evidence type="ECO:0000256" key="1">
    <source>
        <dbReference type="ARBA" id="ARBA00001966"/>
    </source>
</evidence>
<dbReference type="GO" id="GO:0046872">
    <property type="term" value="F:metal ion binding"/>
    <property type="evidence" value="ECO:0007669"/>
    <property type="project" value="UniProtKB-KW"/>
</dbReference>
<dbReference type="PANTHER" id="PTHR43409">
    <property type="entry name" value="ANAEROBIC MAGNESIUM-PROTOPORPHYRIN IX MONOMETHYL ESTER CYCLASE-RELATED"/>
    <property type="match status" value="1"/>
</dbReference>
<dbReference type="GO" id="GO:0005829">
    <property type="term" value="C:cytosol"/>
    <property type="evidence" value="ECO:0007669"/>
    <property type="project" value="TreeGrafter"/>
</dbReference>
<dbReference type="PANTHER" id="PTHR43409:SF7">
    <property type="entry name" value="BLL1977 PROTEIN"/>
    <property type="match status" value="1"/>
</dbReference>
<evidence type="ECO:0000313" key="9">
    <source>
        <dbReference type="EMBL" id="GAH62590.1"/>
    </source>
</evidence>
<dbReference type="GO" id="GO:0051539">
    <property type="term" value="F:4 iron, 4 sulfur cluster binding"/>
    <property type="evidence" value="ECO:0007669"/>
    <property type="project" value="UniProtKB-KW"/>
</dbReference>
<dbReference type="InterPro" id="IPR034466">
    <property type="entry name" value="Methyltransferase_Class_B"/>
</dbReference>
<keyword evidence="2" id="KW-0808">Transferase</keyword>
<dbReference type="GO" id="GO:0031419">
    <property type="term" value="F:cobalamin binding"/>
    <property type="evidence" value="ECO:0007669"/>
    <property type="project" value="InterPro"/>
</dbReference>
<comment type="cofactor">
    <cofactor evidence="1">
        <name>[4Fe-4S] cluster</name>
        <dbReference type="ChEBI" id="CHEBI:49883"/>
    </cofactor>
</comment>
<feature type="domain" description="B12-binding" evidence="7">
    <location>
        <begin position="1"/>
        <end position="91"/>
    </location>
</feature>
<dbReference type="EMBL" id="BARU01032953">
    <property type="protein sequence ID" value="GAH62590.1"/>
    <property type="molecule type" value="Genomic_DNA"/>
</dbReference>
<dbReference type="Gene3D" id="3.40.50.280">
    <property type="entry name" value="Cobalamin-binding domain"/>
    <property type="match status" value="1"/>
</dbReference>
<protein>
    <submittedName>
        <fullName evidence="9">Uncharacterized protein</fullName>
    </submittedName>
</protein>
<sequence length="260" mass="29543">DLEIIDENVEEIDYDQDYQLVAVSTMTHQAVRAYQICAEFRKRGVHTVVGGIHPSVEPDEAEGFADTVVVGEAESIWPALIRDLREGRPRAVYRATEYPPVEIEQIPTPRYDLLADKGHKMVWLNTSRGCPHDCEFCVATRFFGARNRPKTQEQVCREVESVKSTFPRVLIGFGDNNMFLGRSFSRDLLSRFVDLRFAWVAQSDISIGEDEQFLELLFRAGCRTLFIGFETLNRASLAAIYRGEGGGLKSSYLDRYSEMV</sequence>
<dbReference type="InterPro" id="IPR058240">
    <property type="entry name" value="rSAM_sf"/>
</dbReference>
<dbReference type="SUPFAM" id="SSF102114">
    <property type="entry name" value="Radical SAM enzymes"/>
    <property type="match status" value="1"/>
</dbReference>
<evidence type="ECO:0000259" key="7">
    <source>
        <dbReference type="PROSITE" id="PS51332"/>
    </source>
</evidence>
<feature type="non-terminal residue" evidence="9">
    <location>
        <position position="1"/>
    </location>
</feature>
<organism evidence="9">
    <name type="scientific">marine sediment metagenome</name>
    <dbReference type="NCBI Taxonomy" id="412755"/>
    <lineage>
        <taxon>unclassified sequences</taxon>
        <taxon>metagenomes</taxon>
        <taxon>ecological metagenomes</taxon>
    </lineage>
</organism>
<proteinExistence type="predicted"/>
<comment type="caution">
    <text evidence="9">The sequence shown here is derived from an EMBL/GenBank/DDBJ whole genome shotgun (WGS) entry which is preliminary data.</text>
</comment>
<accession>X1HZV4</accession>
<keyword evidence="5" id="KW-0408">Iron</keyword>
<keyword evidence="6" id="KW-0411">Iron-sulfur</keyword>
<keyword evidence="3" id="KW-0949">S-adenosyl-L-methionine</keyword>
<feature type="domain" description="Radical SAM core" evidence="8">
    <location>
        <begin position="116"/>
        <end position="260"/>
    </location>
</feature>
<feature type="non-terminal residue" evidence="9">
    <location>
        <position position="260"/>
    </location>
</feature>
<dbReference type="InterPro" id="IPR023404">
    <property type="entry name" value="rSAM_horseshoe"/>
</dbReference>
<dbReference type="SFLD" id="SFLDG01082">
    <property type="entry name" value="B12-binding_domain_containing"/>
    <property type="match status" value="1"/>
</dbReference>
<dbReference type="CDD" id="cd02068">
    <property type="entry name" value="radical_SAM_B12_BD"/>
    <property type="match status" value="1"/>
</dbReference>
<dbReference type="InterPro" id="IPR051198">
    <property type="entry name" value="BchE-like"/>
</dbReference>
<evidence type="ECO:0000256" key="4">
    <source>
        <dbReference type="ARBA" id="ARBA00022723"/>
    </source>
</evidence>
<gene>
    <name evidence="9" type="ORF">S03H2_51897</name>
</gene>
<dbReference type="InterPro" id="IPR006158">
    <property type="entry name" value="Cobalamin-bd"/>
</dbReference>
<reference evidence="9" key="1">
    <citation type="journal article" date="2014" name="Front. Microbiol.">
        <title>High frequency of phylogenetically diverse reductive dehalogenase-homologous genes in deep subseafloor sedimentary metagenomes.</title>
        <authorList>
            <person name="Kawai M."/>
            <person name="Futagami T."/>
            <person name="Toyoda A."/>
            <person name="Takaki Y."/>
            <person name="Nishi S."/>
            <person name="Hori S."/>
            <person name="Arai W."/>
            <person name="Tsubouchi T."/>
            <person name="Morono Y."/>
            <person name="Uchiyama I."/>
            <person name="Ito T."/>
            <person name="Fujiyama A."/>
            <person name="Inagaki F."/>
            <person name="Takami H."/>
        </authorList>
    </citation>
    <scope>NUCLEOTIDE SEQUENCE</scope>
    <source>
        <strain evidence="9">Expedition CK06-06</strain>
    </source>
</reference>
<evidence type="ECO:0000256" key="2">
    <source>
        <dbReference type="ARBA" id="ARBA00022679"/>
    </source>
</evidence>
<name>X1HZV4_9ZZZZ</name>
<dbReference type="Gene3D" id="3.80.30.20">
    <property type="entry name" value="tm_1862 like domain"/>
    <property type="match status" value="1"/>
</dbReference>
<dbReference type="SFLD" id="SFLDG01123">
    <property type="entry name" value="methyltransferase_(Class_B)"/>
    <property type="match status" value="1"/>
</dbReference>
<dbReference type="Pfam" id="PF04055">
    <property type="entry name" value="Radical_SAM"/>
    <property type="match status" value="1"/>
</dbReference>
<dbReference type="Pfam" id="PF02310">
    <property type="entry name" value="B12-binding"/>
    <property type="match status" value="1"/>
</dbReference>
<dbReference type="InterPro" id="IPR007197">
    <property type="entry name" value="rSAM"/>
</dbReference>
<dbReference type="PROSITE" id="PS51918">
    <property type="entry name" value="RADICAL_SAM"/>
    <property type="match status" value="1"/>
</dbReference>
<dbReference type="PROSITE" id="PS51332">
    <property type="entry name" value="B12_BINDING"/>
    <property type="match status" value="1"/>
</dbReference>
<evidence type="ECO:0000259" key="8">
    <source>
        <dbReference type="PROSITE" id="PS51918"/>
    </source>
</evidence>
<dbReference type="GO" id="GO:0003824">
    <property type="term" value="F:catalytic activity"/>
    <property type="evidence" value="ECO:0007669"/>
    <property type="project" value="InterPro"/>
</dbReference>
<keyword evidence="4" id="KW-0479">Metal-binding</keyword>
<dbReference type="AlphaFoldDB" id="X1HZV4"/>